<evidence type="ECO:0000313" key="6">
    <source>
        <dbReference type="Proteomes" id="UP000735874"/>
    </source>
</evidence>
<dbReference type="Proteomes" id="UP000735874">
    <property type="component" value="Unassembled WGS sequence"/>
</dbReference>
<evidence type="ECO:0000313" key="5">
    <source>
        <dbReference type="EMBL" id="KAG3219416.1"/>
    </source>
</evidence>
<gene>
    <name evidence="2" type="ORF">PC113_g4671</name>
    <name evidence="3" type="ORF">PC117_g3622</name>
    <name evidence="4" type="ORF">PC118_g11862</name>
    <name evidence="5" type="ORF">PC129_g9792</name>
</gene>
<dbReference type="Proteomes" id="UP000760860">
    <property type="component" value="Unassembled WGS sequence"/>
</dbReference>
<evidence type="ECO:0000256" key="1">
    <source>
        <dbReference type="SAM" id="MobiDB-lite"/>
    </source>
</evidence>
<dbReference type="EMBL" id="RCMK01000053">
    <property type="protein sequence ID" value="KAG2951388.1"/>
    <property type="molecule type" value="Genomic_DNA"/>
</dbReference>
<organism evidence="2 6">
    <name type="scientific">Phytophthora cactorum</name>
    <dbReference type="NCBI Taxonomy" id="29920"/>
    <lineage>
        <taxon>Eukaryota</taxon>
        <taxon>Sar</taxon>
        <taxon>Stramenopiles</taxon>
        <taxon>Oomycota</taxon>
        <taxon>Peronosporomycetes</taxon>
        <taxon>Peronosporales</taxon>
        <taxon>Peronosporaceae</taxon>
        <taxon>Phytophthora</taxon>
    </lineage>
</organism>
<dbReference type="AlphaFoldDB" id="A0A8T0ZQS9"/>
<evidence type="ECO:0000313" key="3">
    <source>
        <dbReference type="EMBL" id="KAG2951388.1"/>
    </source>
</evidence>
<feature type="region of interest" description="Disordered" evidence="1">
    <location>
        <begin position="117"/>
        <end position="145"/>
    </location>
</feature>
<dbReference type="Proteomes" id="UP000697107">
    <property type="component" value="Unassembled WGS sequence"/>
</dbReference>
<dbReference type="EMBL" id="RCMV01000312">
    <property type="protein sequence ID" value="KAG3219416.1"/>
    <property type="molecule type" value="Genomic_DNA"/>
</dbReference>
<comment type="caution">
    <text evidence="2">The sequence shown here is derived from an EMBL/GenBank/DDBJ whole genome shotgun (WGS) entry which is preliminary data.</text>
</comment>
<protein>
    <submittedName>
        <fullName evidence="2">Uncharacterized protein</fullName>
    </submittedName>
</protein>
<evidence type="ECO:0000313" key="4">
    <source>
        <dbReference type="EMBL" id="KAG2979261.1"/>
    </source>
</evidence>
<accession>A0A8T0ZQS9</accession>
<dbReference type="EMBL" id="RCML01000368">
    <property type="protein sequence ID" value="KAG2979261.1"/>
    <property type="molecule type" value="Genomic_DNA"/>
</dbReference>
<proteinExistence type="predicted"/>
<evidence type="ECO:0000313" key="2">
    <source>
        <dbReference type="EMBL" id="KAG2864332.1"/>
    </source>
</evidence>
<dbReference type="Proteomes" id="UP000736787">
    <property type="component" value="Unassembled WGS sequence"/>
</dbReference>
<sequence length="145" mass="14794">MVFSSSLKLGSVNLALAPTVNLTVVTRLTRTWLSNTCGALPDTSLFGSPSLESSSIQHVGEPNVVIKPAVPANTASVYSLLVSSATDLLAAAATAASPAVIPRWAVSAHSLFLLAQPSSSSSLNPPSQQPNPSSSPLHGSESPSF</sequence>
<name>A0A8T0ZQS9_9STRA</name>
<reference evidence="2" key="1">
    <citation type="submission" date="2018-10" db="EMBL/GenBank/DDBJ databases">
        <title>Effector identification in a new, highly contiguous assembly of the strawberry crown rot pathogen Phytophthora cactorum.</title>
        <authorList>
            <person name="Armitage A.D."/>
            <person name="Nellist C.F."/>
            <person name="Bates H."/>
            <person name="Vickerstaff R.J."/>
            <person name="Harrison R.J."/>
        </authorList>
    </citation>
    <scope>NUCLEOTIDE SEQUENCE</scope>
    <source>
        <strain evidence="2">15-7</strain>
        <strain evidence="3">4040</strain>
        <strain evidence="4">P415</strain>
        <strain evidence="5">P421</strain>
    </source>
</reference>
<dbReference type="EMBL" id="RCMG01000082">
    <property type="protein sequence ID" value="KAG2864332.1"/>
    <property type="molecule type" value="Genomic_DNA"/>
</dbReference>